<sequence length="155" mass="17916">MSRENEKQPAHLQSQTITCQQPLKQDLLSGKLPCTEEVASTLAAYSLQSEFGDCENDEHDLVFVSEFRFVSGQTEQLEQKILNEWRSLRPILPDDVAENKKESLKAALSMDSATAEANFLNKAKWLEMYGVDMHIVLGKFIYYYYFFNYKCHNVF</sequence>
<dbReference type="PRINTS" id="PR00935">
    <property type="entry name" value="BAND41"/>
</dbReference>
<comment type="caution">
    <text evidence="2">The sequence shown here is derived from an EMBL/GenBank/DDBJ whole genome shotgun (WGS) entry which is preliminary data.</text>
</comment>
<dbReference type="OrthoDB" id="6235974at2759"/>
<dbReference type="Gene3D" id="1.20.80.10">
    <property type="match status" value="1"/>
</dbReference>
<evidence type="ECO:0000313" key="2">
    <source>
        <dbReference type="EMBL" id="OTF73769.1"/>
    </source>
</evidence>
<dbReference type="InterPro" id="IPR019748">
    <property type="entry name" value="FERM_central"/>
</dbReference>
<feature type="domain" description="FERM" evidence="1">
    <location>
        <begin position="1"/>
        <end position="155"/>
    </location>
</feature>
<dbReference type="Pfam" id="PF00373">
    <property type="entry name" value="FERM_M"/>
    <property type="match status" value="1"/>
</dbReference>
<protein>
    <submittedName>
        <fullName evidence="2">FERM central domain containing protein</fullName>
    </submittedName>
</protein>
<dbReference type="GO" id="GO:0031032">
    <property type="term" value="P:actomyosin structure organization"/>
    <property type="evidence" value="ECO:0007669"/>
    <property type="project" value="TreeGrafter"/>
</dbReference>
<dbReference type="SUPFAM" id="SSF47031">
    <property type="entry name" value="Second domain of FERM"/>
    <property type="match status" value="1"/>
</dbReference>
<dbReference type="GO" id="GO:0009887">
    <property type="term" value="P:animal organ morphogenesis"/>
    <property type="evidence" value="ECO:0007669"/>
    <property type="project" value="UniProtKB-ARBA"/>
</dbReference>
<accession>A0A1Y3AZ12</accession>
<dbReference type="AlphaFoldDB" id="A0A1Y3AZ12"/>
<name>A0A1Y3AZ12_EURMA</name>
<dbReference type="PANTHER" id="PTHR23280:SF25">
    <property type="entry name" value="MOESIN_EZRIN_RADIXIN HOMOLOG 1"/>
    <property type="match status" value="1"/>
</dbReference>
<dbReference type="EMBL" id="MUJZ01050223">
    <property type="protein sequence ID" value="OTF73769.1"/>
    <property type="molecule type" value="Genomic_DNA"/>
</dbReference>
<proteinExistence type="predicted"/>
<dbReference type="GO" id="GO:0048731">
    <property type="term" value="P:system development"/>
    <property type="evidence" value="ECO:0007669"/>
    <property type="project" value="UniProtKB-ARBA"/>
</dbReference>
<dbReference type="GO" id="GO:0005856">
    <property type="term" value="C:cytoskeleton"/>
    <property type="evidence" value="ECO:0007669"/>
    <property type="project" value="TreeGrafter"/>
</dbReference>
<dbReference type="Proteomes" id="UP000194236">
    <property type="component" value="Unassembled WGS sequence"/>
</dbReference>
<dbReference type="PANTHER" id="PTHR23280">
    <property type="entry name" value="4.1 G PROTEIN"/>
    <property type="match status" value="1"/>
</dbReference>
<dbReference type="GO" id="GO:0071944">
    <property type="term" value="C:cell periphery"/>
    <property type="evidence" value="ECO:0007669"/>
    <property type="project" value="UniProtKB-ARBA"/>
</dbReference>
<dbReference type="InterPro" id="IPR035963">
    <property type="entry name" value="FERM_2"/>
</dbReference>
<reference evidence="2 3" key="1">
    <citation type="submission" date="2017-03" db="EMBL/GenBank/DDBJ databases">
        <title>Genome Survey of Euroglyphus maynei.</title>
        <authorList>
            <person name="Arlian L.G."/>
            <person name="Morgan M.S."/>
            <person name="Rider S.D."/>
        </authorList>
    </citation>
    <scope>NUCLEOTIDE SEQUENCE [LARGE SCALE GENOMIC DNA]</scope>
    <source>
        <strain evidence="2">Arlian Lab</strain>
        <tissue evidence="2">Whole body</tissue>
    </source>
</reference>
<organism evidence="2 3">
    <name type="scientific">Euroglyphus maynei</name>
    <name type="common">Mayne's house dust mite</name>
    <dbReference type="NCBI Taxonomy" id="6958"/>
    <lineage>
        <taxon>Eukaryota</taxon>
        <taxon>Metazoa</taxon>
        <taxon>Ecdysozoa</taxon>
        <taxon>Arthropoda</taxon>
        <taxon>Chelicerata</taxon>
        <taxon>Arachnida</taxon>
        <taxon>Acari</taxon>
        <taxon>Acariformes</taxon>
        <taxon>Sarcoptiformes</taxon>
        <taxon>Astigmata</taxon>
        <taxon>Psoroptidia</taxon>
        <taxon>Analgoidea</taxon>
        <taxon>Pyroglyphidae</taxon>
        <taxon>Pyroglyphinae</taxon>
        <taxon>Euroglyphus</taxon>
    </lineage>
</organism>
<dbReference type="InterPro" id="IPR000299">
    <property type="entry name" value="FERM_domain"/>
</dbReference>
<evidence type="ECO:0000259" key="1">
    <source>
        <dbReference type="PROSITE" id="PS50057"/>
    </source>
</evidence>
<dbReference type="InterPro" id="IPR014352">
    <property type="entry name" value="FERM/acyl-CoA-bd_prot_sf"/>
</dbReference>
<keyword evidence="3" id="KW-1185">Reference proteome</keyword>
<dbReference type="PROSITE" id="PS50057">
    <property type="entry name" value="FERM_3"/>
    <property type="match status" value="1"/>
</dbReference>
<dbReference type="InterPro" id="IPR019749">
    <property type="entry name" value="Band_41_domain"/>
</dbReference>
<gene>
    <name evidence="2" type="ORF">BLA29_009388</name>
</gene>
<dbReference type="CDD" id="cd14473">
    <property type="entry name" value="FERM_B-lobe"/>
    <property type="match status" value="1"/>
</dbReference>
<evidence type="ECO:0000313" key="3">
    <source>
        <dbReference type="Proteomes" id="UP000194236"/>
    </source>
</evidence>